<proteinExistence type="predicted"/>
<evidence type="ECO:0000256" key="3">
    <source>
        <dbReference type="PROSITE-ProRule" id="PRU00023"/>
    </source>
</evidence>
<dbReference type="SUPFAM" id="SSF48403">
    <property type="entry name" value="Ankyrin repeat"/>
    <property type="match status" value="1"/>
</dbReference>
<organism evidence="5 6">
    <name type="scientific">Brettanomyces naardenensis</name>
    <name type="common">Yeast</name>
    <dbReference type="NCBI Taxonomy" id="13370"/>
    <lineage>
        <taxon>Eukaryota</taxon>
        <taxon>Fungi</taxon>
        <taxon>Dikarya</taxon>
        <taxon>Ascomycota</taxon>
        <taxon>Saccharomycotina</taxon>
        <taxon>Pichiomycetes</taxon>
        <taxon>Pichiales</taxon>
        <taxon>Pichiaceae</taxon>
        <taxon>Brettanomyces</taxon>
    </lineage>
</organism>
<dbReference type="Proteomes" id="UP000290900">
    <property type="component" value="Unassembled WGS sequence"/>
</dbReference>
<dbReference type="SMART" id="SM00248">
    <property type="entry name" value="ANK"/>
    <property type="match status" value="2"/>
</dbReference>
<dbReference type="PANTHER" id="PTHR24171">
    <property type="entry name" value="ANKYRIN REPEAT DOMAIN-CONTAINING PROTEIN 39-RELATED"/>
    <property type="match status" value="1"/>
</dbReference>
<dbReference type="AlphaFoldDB" id="A0A448YTS2"/>
<feature type="compositionally biased region" description="Basic and acidic residues" evidence="4">
    <location>
        <begin position="204"/>
        <end position="218"/>
    </location>
</feature>
<dbReference type="InterPro" id="IPR002110">
    <property type="entry name" value="Ankyrin_rpt"/>
</dbReference>
<evidence type="ECO:0000313" key="6">
    <source>
        <dbReference type="Proteomes" id="UP000290900"/>
    </source>
</evidence>
<reference evidence="5 6" key="1">
    <citation type="submission" date="2018-12" db="EMBL/GenBank/DDBJ databases">
        <authorList>
            <person name="Tiukova I."/>
            <person name="Dainat J."/>
        </authorList>
    </citation>
    <scope>NUCLEOTIDE SEQUENCE [LARGE SCALE GENOMIC DNA]</scope>
</reference>
<keyword evidence="1" id="KW-0677">Repeat</keyword>
<dbReference type="InParanoid" id="A0A448YTS2"/>
<feature type="repeat" description="ANK" evidence="3">
    <location>
        <begin position="35"/>
        <end position="67"/>
    </location>
</feature>
<dbReference type="PROSITE" id="PS50297">
    <property type="entry name" value="ANK_REP_REGION"/>
    <property type="match status" value="1"/>
</dbReference>
<dbReference type="FunCoup" id="A0A448YTS2">
    <property type="interactions" value="173"/>
</dbReference>
<dbReference type="OrthoDB" id="19174at2759"/>
<dbReference type="STRING" id="13370.A0A448YTS2"/>
<evidence type="ECO:0000256" key="1">
    <source>
        <dbReference type="ARBA" id="ARBA00022737"/>
    </source>
</evidence>
<evidence type="ECO:0000256" key="2">
    <source>
        <dbReference type="ARBA" id="ARBA00023043"/>
    </source>
</evidence>
<dbReference type="InterPro" id="IPR036770">
    <property type="entry name" value="Ankyrin_rpt-contain_sf"/>
</dbReference>
<dbReference type="PROSITE" id="PS50088">
    <property type="entry name" value="ANK_REPEAT"/>
    <property type="match status" value="1"/>
</dbReference>
<protein>
    <submittedName>
        <fullName evidence="5">DEKNAAC105606</fullName>
    </submittedName>
</protein>
<keyword evidence="6" id="KW-1185">Reference proteome</keyword>
<name>A0A448YTS2_BRENA</name>
<keyword evidence="2 3" id="KW-0040">ANK repeat</keyword>
<accession>A0A448YTS2</accession>
<sequence length="218" mass="24878">MSTTNIWIATAENREDAVKALIASHEYTPNSRDQNGYTPMHAAASYGYVDLLRYLVSQGGNVNVQDNDGDTPLHHTESFDAAYFLVNDQKADYSIRNNDGQTALEVLQEDNEFPELIKYLQNLQESDSSHNSEGLQTEEQLKLPNGEEVKVYLSKLSEDDSPELAQRRQALQKIMTEDISEEEKEAKLRSYVLDVLSHNMNSIRGEEEDHDPKRRRED</sequence>
<evidence type="ECO:0000313" key="5">
    <source>
        <dbReference type="EMBL" id="VEU24296.1"/>
    </source>
</evidence>
<evidence type="ECO:0000256" key="4">
    <source>
        <dbReference type="SAM" id="MobiDB-lite"/>
    </source>
</evidence>
<dbReference type="EMBL" id="CAACVR010000076">
    <property type="protein sequence ID" value="VEU24296.1"/>
    <property type="molecule type" value="Genomic_DNA"/>
</dbReference>
<feature type="region of interest" description="Disordered" evidence="4">
    <location>
        <begin position="198"/>
        <end position="218"/>
    </location>
</feature>
<gene>
    <name evidence="5" type="ORF">BRENAR_LOCUS5024</name>
</gene>
<dbReference type="Pfam" id="PF12796">
    <property type="entry name" value="Ank_2"/>
    <property type="match status" value="1"/>
</dbReference>
<dbReference type="Gene3D" id="1.25.40.20">
    <property type="entry name" value="Ankyrin repeat-containing domain"/>
    <property type="match status" value="1"/>
</dbReference>